<proteinExistence type="predicted"/>
<organism evidence="2 3">
    <name type="scientific">Idiomarina fontislapidosi</name>
    <dbReference type="NCBI Taxonomy" id="263723"/>
    <lineage>
        <taxon>Bacteria</taxon>
        <taxon>Pseudomonadati</taxon>
        <taxon>Pseudomonadota</taxon>
        <taxon>Gammaproteobacteria</taxon>
        <taxon>Alteromonadales</taxon>
        <taxon>Idiomarinaceae</taxon>
        <taxon>Idiomarina</taxon>
    </lineage>
</organism>
<dbReference type="OrthoDB" id="5296173at2"/>
<evidence type="ECO:0000313" key="3">
    <source>
        <dbReference type="Proteomes" id="UP000287330"/>
    </source>
</evidence>
<evidence type="ECO:0000256" key="1">
    <source>
        <dbReference type="SAM" id="Phobius"/>
    </source>
</evidence>
<dbReference type="Proteomes" id="UP000287330">
    <property type="component" value="Unassembled WGS sequence"/>
</dbReference>
<keyword evidence="1" id="KW-0472">Membrane</keyword>
<keyword evidence="3" id="KW-1185">Reference proteome</keyword>
<comment type="caution">
    <text evidence="2">The sequence shown here is derived from an EMBL/GenBank/DDBJ whole genome shotgun (WGS) entry which is preliminary data.</text>
</comment>
<keyword evidence="1" id="KW-1133">Transmembrane helix</keyword>
<protein>
    <submittedName>
        <fullName evidence="2">Uncharacterized protein</fullName>
    </submittedName>
</protein>
<feature type="transmembrane region" description="Helical" evidence="1">
    <location>
        <begin position="25"/>
        <end position="49"/>
    </location>
</feature>
<reference evidence="3" key="1">
    <citation type="journal article" date="2018" name="Front. Microbiol.">
        <title>Genome-Based Analysis Reveals the Taxonomy and Diversity of the Family Idiomarinaceae.</title>
        <authorList>
            <person name="Liu Y."/>
            <person name="Lai Q."/>
            <person name="Shao Z."/>
        </authorList>
    </citation>
    <scope>NUCLEOTIDE SEQUENCE [LARGE SCALE GENOMIC DNA]</scope>
    <source>
        <strain evidence="3">F23</strain>
    </source>
</reference>
<keyword evidence="1" id="KW-0812">Transmembrane</keyword>
<evidence type="ECO:0000313" key="2">
    <source>
        <dbReference type="EMBL" id="RUO51710.1"/>
    </source>
</evidence>
<sequence>MAWINLADWQRAQNQLCWRQRRRTLYALGLLNFACTLIVSLPLFLQLFAKDLDQTQLKVKQWYQTRQSVLSQATQTQEAALRNQRQVQHLSQLVSLEETSLSGFRLKQARWTASQLSLFGDYTNTEMLAHLVESLRIEGQQSVQLQLQPQRRAQLDVFKP</sequence>
<name>A0A432XSN5_9GAMM</name>
<dbReference type="EMBL" id="PIPV01000009">
    <property type="protein sequence ID" value="RUO51710.1"/>
    <property type="molecule type" value="Genomic_DNA"/>
</dbReference>
<gene>
    <name evidence="2" type="ORF">CWE25_10555</name>
</gene>
<dbReference type="AlphaFoldDB" id="A0A432XSN5"/>
<accession>A0A432XSN5</accession>
<dbReference type="RefSeq" id="WP_110575445.1">
    <property type="nucleotide sequence ID" value="NZ_PIPV01000009.1"/>
</dbReference>